<proteinExistence type="predicted"/>
<dbReference type="STRING" id="3476.A0A2P5BER5"/>
<feature type="domain" description="Xrn1 helical" evidence="2">
    <location>
        <begin position="1"/>
        <end position="183"/>
    </location>
</feature>
<comment type="caution">
    <text evidence="3">The sequence shown here is derived from an EMBL/GenBank/DDBJ whole genome shotgun (WGS) entry which is preliminary data.</text>
</comment>
<gene>
    <name evidence="3" type="ORF">PanWU01x14_245270</name>
</gene>
<feature type="compositionally biased region" description="Basic and acidic residues" evidence="1">
    <location>
        <begin position="475"/>
        <end position="489"/>
    </location>
</feature>
<dbReference type="Gene3D" id="1.25.40.1050">
    <property type="match status" value="1"/>
</dbReference>
<keyword evidence="4" id="KW-1185">Reference proteome</keyword>
<dbReference type="PANTHER" id="PTHR12341">
    <property type="entry name" value="5'-&gt;3' EXORIBONUCLEASE"/>
    <property type="match status" value="1"/>
</dbReference>
<name>A0A2P5BER5_PARAD</name>
<dbReference type="Pfam" id="PF17846">
    <property type="entry name" value="XRN_M"/>
    <property type="match status" value="2"/>
</dbReference>
<dbReference type="PANTHER" id="PTHR12341:SF62">
    <property type="entry name" value="5'-3' EXORIBONUCLEASE 3-LIKE"/>
    <property type="match status" value="1"/>
</dbReference>
<protein>
    <submittedName>
        <fullName evidence="3">5'-3' exoribonuclease</fullName>
    </submittedName>
</protein>
<accession>A0A2P5BER5</accession>
<evidence type="ECO:0000313" key="4">
    <source>
        <dbReference type="Proteomes" id="UP000237105"/>
    </source>
</evidence>
<dbReference type="InterPro" id="IPR027073">
    <property type="entry name" value="5_3_exoribonuclease"/>
</dbReference>
<dbReference type="InterPro" id="IPR041412">
    <property type="entry name" value="Xrn1_helical"/>
</dbReference>
<dbReference type="AlphaFoldDB" id="A0A2P5BER5"/>
<dbReference type="GO" id="GO:0004534">
    <property type="term" value="F:5'-3' RNA exonuclease activity"/>
    <property type="evidence" value="ECO:0007669"/>
    <property type="project" value="TreeGrafter"/>
</dbReference>
<feature type="compositionally biased region" description="Polar residues" evidence="1">
    <location>
        <begin position="524"/>
        <end position="544"/>
    </location>
</feature>
<dbReference type="Proteomes" id="UP000237105">
    <property type="component" value="Unassembled WGS sequence"/>
</dbReference>
<evidence type="ECO:0000313" key="3">
    <source>
        <dbReference type="EMBL" id="PON47278.1"/>
    </source>
</evidence>
<sequence length="580" mass="65495">MTVYKKELKTLGGYLVDMIRIESKKAGFIKMSRVERFILLVGDFEEKILKKRSELRQRKLRQLCLQAVEQEEEDYGSSSVISSTESDSCASLKGEASSKDSVVVSLENISANVHISSDYSEILKNTKELEEKVKDNVRRKSDLFKNGDVGIDKVRLGSPGYKERYYREKFSAQSPGEIESVRKKLGLSMVKAKFQKGSPFKPFDQLLSVLPPRSAHALPKAYQALMNDDSPLTDFYPTDFEIDMDGKRYSWQGLCKLPLIDEGQIISETTKLEKDLSAEESEMNTEKLDQLLVRSMHKLGSYILSVSTECNEVNVGTSLSEEIGGFIQLPREYMVADTDIHIRNQEDTVLCVHYKPSDCGSHIPRLLNGVKLPEKTIRQGDIIDTPLWHEWNERKPNRYNNISETTHNGADSRWGSAGRGKIMRPIMNDHNSNAQNYTARRVDGQGVHPSFNSYAEKGTFHHDQGSFRRMSGSRQEWKKVEEGRSRDRSGTGSREITTPEWDCPMIRSPNRGYQPGNGSLRPSIRNSPWLQSSSTSQPDGCTSDQGRERKLQQSKDFNCQHNSSKAGYNSSMGSGQSGRG</sequence>
<evidence type="ECO:0000256" key="1">
    <source>
        <dbReference type="SAM" id="MobiDB-lite"/>
    </source>
</evidence>
<dbReference type="GO" id="GO:0005634">
    <property type="term" value="C:nucleus"/>
    <property type="evidence" value="ECO:0007669"/>
    <property type="project" value="TreeGrafter"/>
</dbReference>
<organism evidence="3 4">
    <name type="scientific">Parasponia andersonii</name>
    <name type="common">Sponia andersonii</name>
    <dbReference type="NCBI Taxonomy" id="3476"/>
    <lineage>
        <taxon>Eukaryota</taxon>
        <taxon>Viridiplantae</taxon>
        <taxon>Streptophyta</taxon>
        <taxon>Embryophyta</taxon>
        <taxon>Tracheophyta</taxon>
        <taxon>Spermatophyta</taxon>
        <taxon>Magnoliopsida</taxon>
        <taxon>eudicotyledons</taxon>
        <taxon>Gunneridae</taxon>
        <taxon>Pentapetalae</taxon>
        <taxon>rosids</taxon>
        <taxon>fabids</taxon>
        <taxon>Rosales</taxon>
        <taxon>Cannabaceae</taxon>
        <taxon>Parasponia</taxon>
    </lineage>
</organism>
<dbReference type="GO" id="GO:0003723">
    <property type="term" value="F:RNA binding"/>
    <property type="evidence" value="ECO:0007669"/>
    <property type="project" value="TreeGrafter"/>
</dbReference>
<dbReference type="EMBL" id="JXTB01000297">
    <property type="protein sequence ID" value="PON47278.1"/>
    <property type="molecule type" value="Genomic_DNA"/>
</dbReference>
<dbReference type="GO" id="GO:0000956">
    <property type="term" value="P:nuclear-transcribed mRNA catabolic process"/>
    <property type="evidence" value="ECO:0007669"/>
    <property type="project" value="TreeGrafter"/>
</dbReference>
<evidence type="ECO:0000259" key="2">
    <source>
        <dbReference type="Pfam" id="PF17846"/>
    </source>
</evidence>
<feature type="domain" description="Xrn1 helical" evidence="2">
    <location>
        <begin position="187"/>
        <end position="382"/>
    </location>
</feature>
<feature type="region of interest" description="Disordered" evidence="1">
    <location>
        <begin position="441"/>
        <end position="580"/>
    </location>
</feature>
<reference evidence="4" key="1">
    <citation type="submission" date="2016-06" db="EMBL/GenBank/DDBJ databases">
        <title>Parallel loss of symbiosis genes in relatives of nitrogen-fixing non-legume Parasponia.</title>
        <authorList>
            <person name="Van Velzen R."/>
            <person name="Holmer R."/>
            <person name="Bu F."/>
            <person name="Rutten L."/>
            <person name="Van Zeijl A."/>
            <person name="Liu W."/>
            <person name="Santuari L."/>
            <person name="Cao Q."/>
            <person name="Sharma T."/>
            <person name="Shen D."/>
            <person name="Roswanjaya Y."/>
            <person name="Wardhani T."/>
            <person name="Kalhor M.S."/>
            <person name="Jansen J."/>
            <person name="Van den Hoogen J."/>
            <person name="Gungor B."/>
            <person name="Hartog M."/>
            <person name="Hontelez J."/>
            <person name="Verver J."/>
            <person name="Yang W.-C."/>
            <person name="Schijlen E."/>
            <person name="Repin R."/>
            <person name="Schilthuizen M."/>
            <person name="Schranz E."/>
            <person name="Heidstra R."/>
            <person name="Miyata K."/>
            <person name="Fedorova E."/>
            <person name="Kohlen W."/>
            <person name="Bisseling T."/>
            <person name="Smit S."/>
            <person name="Geurts R."/>
        </authorList>
    </citation>
    <scope>NUCLEOTIDE SEQUENCE [LARGE SCALE GENOMIC DNA]</scope>
    <source>
        <strain evidence="4">cv. WU1-14</strain>
    </source>
</reference>
<dbReference type="OrthoDB" id="1155776at2759"/>
<feature type="compositionally biased region" description="Polar residues" evidence="1">
    <location>
        <begin position="554"/>
        <end position="574"/>
    </location>
</feature>